<sequence length="940" mass="106226">MIQPISARYWLGLVFLIFLSTSIYAQPNYGLLKPQDAATLPKSKVGYVQPIRKAKVVPNTILQPAVDGKLIIRNGWEMISAKQAKANGDLISTNNYNSKSWYNATVPGTVLTTLVQQGVYADPYFGLNNLHIPDTLCRQGWWYRTTFNVPSDKRNQNAFLNFDGINYKAEIWLNGKRLGGINGAFQQGVFNISPYLNKEVKNVLAVHIIPPPNPGIPHEESPSAGTGPNGGQLCLDGPTFISSEGWDWVPGIRDRNIGIWQNVSLQFVGSVTISNPHVVTKLPLPDTSSARITISAEVNNITNKTQVARLKGAIGNLHFAQTITLQPHEMRVVTFNPDQYNVLQINHPRLWWPNGYGNPELYTLKLVAETNNTKSDERSVRFGIRELSYELSVDYGSKIHRAEFNPIKASVSKESLFDNINRTRTDHDVTVAKLRPGADTSLLEANKDTDMAPYIVIKVNGKRIYCKGGNWGMDDAMKQVSRQHLEPYFRLHRDAHFNMIRNWTGESTEEVFYQLCDEYGMLVWNDFWLSTEGYNLNVKDNDLFVQNAKAVIERFRNHPSIAIWCPRNEGYAPPELEEQLAKLIWQEDGTRYYQPNSRTMNLRTSGPWHYFKNSENYTKIASGFSTELGTPSIPTAASIRKMMPVADQWPISDTWYYHDFHTGQKDYVAAIDSLYGKATSLDDFCKKAQMLNYDSHRQMFEAWQSKLWNNTSGVLLWMTHPAWPSMVWQTYSWDYETFGSYFASMKACEPVHIQMDLASNQVMVVNTSLQALSNCKAELNVYDLDGKSVYNYSSSANIDPNKLTALFEAKLPADLSGNYLVRLKLSDEKGRLISENDYWKNLGSAKSFNAFNKLKKAQLKYTQNVSAKGKSTYTITNTSNVPAIAIKLNLVNALIKAIVLPAYFSDGYFNLLPGESKQVVVSYSGENKVYLAAEGYNVKM</sequence>
<dbReference type="SUPFAM" id="SSF49303">
    <property type="entry name" value="beta-Galactosidase/glucuronidase domain"/>
    <property type="match status" value="3"/>
</dbReference>
<dbReference type="EMBL" id="CP117167">
    <property type="protein sequence ID" value="WCT14851.1"/>
    <property type="molecule type" value="Genomic_DNA"/>
</dbReference>
<dbReference type="SUPFAM" id="SSF49785">
    <property type="entry name" value="Galactose-binding domain-like"/>
    <property type="match status" value="1"/>
</dbReference>
<dbReference type="InterPro" id="IPR006103">
    <property type="entry name" value="Glyco_hydro_2_cat"/>
</dbReference>
<dbReference type="Proteomes" id="UP001216139">
    <property type="component" value="Chromosome"/>
</dbReference>
<evidence type="ECO:0000256" key="2">
    <source>
        <dbReference type="ARBA" id="ARBA00022801"/>
    </source>
</evidence>
<feature type="domain" description="Exo-beta-D-glucosaminidase Ig-fold" evidence="7">
    <location>
        <begin position="844"/>
        <end position="938"/>
    </location>
</feature>
<dbReference type="Gene3D" id="2.60.120.260">
    <property type="entry name" value="Galactose-binding domain-like"/>
    <property type="match status" value="1"/>
</dbReference>
<dbReference type="PANTHER" id="PTHR43536">
    <property type="entry name" value="MANNOSYLGLYCOPROTEIN ENDO-BETA-MANNOSIDASE"/>
    <property type="match status" value="1"/>
</dbReference>
<evidence type="ECO:0000313" key="10">
    <source>
        <dbReference type="Proteomes" id="UP001216139"/>
    </source>
</evidence>
<evidence type="ECO:0000256" key="1">
    <source>
        <dbReference type="ARBA" id="ARBA00007401"/>
    </source>
</evidence>
<organism evidence="9 10">
    <name type="scientific">Mucilaginibacter jinjuensis</name>
    <dbReference type="NCBI Taxonomy" id="1176721"/>
    <lineage>
        <taxon>Bacteria</taxon>
        <taxon>Pseudomonadati</taxon>
        <taxon>Bacteroidota</taxon>
        <taxon>Sphingobacteriia</taxon>
        <taxon>Sphingobacteriales</taxon>
        <taxon>Sphingobacteriaceae</taxon>
        <taxon>Mucilaginibacter</taxon>
    </lineage>
</organism>
<dbReference type="GO" id="GO:0016787">
    <property type="term" value="F:hydrolase activity"/>
    <property type="evidence" value="ECO:0007669"/>
    <property type="project" value="UniProtKB-KW"/>
</dbReference>
<dbReference type="InterPro" id="IPR013783">
    <property type="entry name" value="Ig-like_fold"/>
</dbReference>
<dbReference type="InterPro" id="IPR017853">
    <property type="entry name" value="GH"/>
</dbReference>
<evidence type="ECO:0000259" key="8">
    <source>
        <dbReference type="Pfam" id="PF22666"/>
    </source>
</evidence>
<dbReference type="PANTHER" id="PTHR43536:SF1">
    <property type="entry name" value="MANNOSYLGLYCOPROTEIN ENDO-BETA-MANNOSIDASE"/>
    <property type="match status" value="1"/>
</dbReference>
<evidence type="ECO:0000256" key="3">
    <source>
        <dbReference type="ARBA" id="ARBA00023295"/>
    </source>
</evidence>
<evidence type="ECO:0000259" key="4">
    <source>
        <dbReference type="Pfam" id="PF00703"/>
    </source>
</evidence>
<dbReference type="InterPro" id="IPR054593">
    <property type="entry name" value="Beta-mannosidase-like_N2"/>
</dbReference>
<dbReference type="Pfam" id="PF17786">
    <property type="entry name" value="Mannosidase_ig"/>
    <property type="match status" value="1"/>
</dbReference>
<evidence type="ECO:0000259" key="6">
    <source>
        <dbReference type="Pfam" id="PF17786"/>
    </source>
</evidence>
<dbReference type="InterPro" id="IPR008979">
    <property type="entry name" value="Galactose-bd-like_sf"/>
</dbReference>
<dbReference type="Gene3D" id="2.60.40.10">
    <property type="entry name" value="Immunoglobulins"/>
    <property type="match status" value="2"/>
</dbReference>
<evidence type="ECO:0000259" key="7">
    <source>
        <dbReference type="Pfam" id="PF18368"/>
    </source>
</evidence>
<evidence type="ECO:0000313" key="9">
    <source>
        <dbReference type="EMBL" id="WCT14851.1"/>
    </source>
</evidence>
<dbReference type="InterPro" id="IPR006102">
    <property type="entry name" value="Ig-like_GH2"/>
</dbReference>
<comment type="similarity">
    <text evidence="1">Belongs to the glycosyl hydrolase 2 family.</text>
</comment>
<protein>
    <submittedName>
        <fullName evidence="9">Glycoside hydrolase family 2 TIM barrel-domain containing protein</fullName>
    </submittedName>
</protein>
<reference evidence="9 10" key="1">
    <citation type="submission" date="2023-02" db="EMBL/GenBank/DDBJ databases">
        <title>Genome sequence of Mucilaginibacter jinjuensis strain KACC 16571.</title>
        <authorList>
            <person name="Kim S."/>
            <person name="Heo J."/>
            <person name="Kwon S.-W."/>
        </authorList>
    </citation>
    <scope>NUCLEOTIDE SEQUENCE [LARGE SCALE GENOMIC DNA]</scope>
    <source>
        <strain evidence="9 10">KACC 16571</strain>
    </source>
</reference>
<dbReference type="InterPro" id="IPR041447">
    <property type="entry name" value="Mannosidase_ig"/>
</dbReference>
<dbReference type="InterPro" id="IPR036156">
    <property type="entry name" value="Beta-gal/glucu_dom_sf"/>
</dbReference>
<dbReference type="InterPro" id="IPR041351">
    <property type="entry name" value="Ig_GlcNase"/>
</dbReference>
<dbReference type="Pfam" id="PF18368">
    <property type="entry name" value="Ig_GlcNase"/>
    <property type="match status" value="1"/>
</dbReference>
<feature type="domain" description="Mannosidase Ig/CBM-like" evidence="6">
    <location>
        <begin position="761"/>
        <end position="839"/>
    </location>
</feature>
<dbReference type="RefSeq" id="WP_273633344.1">
    <property type="nucleotide sequence ID" value="NZ_CP117167.1"/>
</dbReference>
<dbReference type="Pfam" id="PF22666">
    <property type="entry name" value="Glyco_hydro_2_N2"/>
    <property type="match status" value="1"/>
</dbReference>
<feature type="domain" description="Beta-mannosidase-like galactose-binding" evidence="8">
    <location>
        <begin position="95"/>
        <end position="261"/>
    </location>
</feature>
<dbReference type="Gene3D" id="3.20.20.80">
    <property type="entry name" value="Glycosidases"/>
    <property type="match status" value="1"/>
</dbReference>
<name>A0ABY7TEG1_9SPHI</name>
<gene>
    <name evidence="9" type="ORF">PQO05_12975</name>
</gene>
<keyword evidence="3" id="KW-0326">Glycosidase</keyword>
<proteinExistence type="inferred from homology"/>
<dbReference type="Pfam" id="PF00703">
    <property type="entry name" value="Glyco_hydro_2"/>
    <property type="match status" value="1"/>
</dbReference>
<keyword evidence="10" id="KW-1185">Reference proteome</keyword>
<feature type="domain" description="Glycoside hydrolase family 2 catalytic" evidence="5">
    <location>
        <begin position="457"/>
        <end position="598"/>
    </location>
</feature>
<dbReference type="InterPro" id="IPR043534">
    <property type="entry name" value="EBDG/EBM"/>
</dbReference>
<accession>A0ABY7TEG1</accession>
<evidence type="ECO:0000259" key="5">
    <source>
        <dbReference type="Pfam" id="PF02836"/>
    </source>
</evidence>
<dbReference type="SUPFAM" id="SSF51445">
    <property type="entry name" value="(Trans)glycosidases"/>
    <property type="match status" value="1"/>
</dbReference>
<feature type="domain" description="Glycoside hydrolase family 2 immunoglobulin-like beta-sandwich" evidence="4">
    <location>
        <begin position="272"/>
        <end position="385"/>
    </location>
</feature>
<dbReference type="Pfam" id="PF02836">
    <property type="entry name" value="Glyco_hydro_2_C"/>
    <property type="match status" value="1"/>
</dbReference>
<keyword evidence="2 9" id="KW-0378">Hydrolase</keyword>